<feature type="domain" description="Methyltransferase type 11" evidence="1">
    <location>
        <begin position="53"/>
        <end position="134"/>
    </location>
</feature>
<proteinExistence type="predicted"/>
<protein>
    <recommendedName>
        <fullName evidence="1">Methyltransferase type 11 domain-containing protein</fullName>
    </recommendedName>
</protein>
<reference evidence="2" key="1">
    <citation type="journal article" date="2015" name="Nature">
        <title>Complex archaea that bridge the gap between prokaryotes and eukaryotes.</title>
        <authorList>
            <person name="Spang A."/>
            <person name="Saw J.H."/>
            <person name="Jorgensen S.L."/>
            <person name="Zaremba-Niedzwiedzka K."/>
            <person name="Martijn J."/>
            <person name="Lind A.E."/>
            <person name="van Eijk R."/>
            <person name="Schleper C."/>
            <person name="Guy L."/>
            <person name="Ettema T.J."/>
        </authorList>
    </citation>
    <scope>NUCLEOTIDE SEQUENCE</scope>
</reference>
<dbReference type="InterPro" id="IPR013216">
    <property type="entry name" value="Methyltransf_11"/>
</dbReference>
<dbReference type="GO" id="GO:0008757">
    <property type="term" value="F:S-adenosylmethionine-dependent methyltransferase activity"/>
    <property type="evidence" value="ECO:0007669"/>
    <property type="project" value="InterPro"/>
</dbReference>
<evidence type="ECO:0000259" key="1">
    <source>
        <dbReference type="Pfam" id="PF08241"/>
    </source>
</evidence>
<dbReference type="EMBL" id="LAZR01000035">
    <property type="protein sequence ID" value="KKO01442.1"/>
    <property type="molecule type" value="Genomic_DNA"/>
</dbReference>
<gene>
    <name evidence="2" type="ORF">LCGC14_0116530</name>
</gene>
<dbReference type="InterPro" id="IPR029063">
    <property type="entry name" value="SAM-dependent_MTases_sf"/>
</dbReference>
<accession>A0A0F9XPS1</accession>
<evidence type="ECO:0000313" key="2">
    <source>
        <dbReference type="EMBL" id="KKO01442.1"/>
    </source>
</evidence>
<dbReference type="Gene3D" id="3.40.50.150">
    <property type="entry name" value="Vaccinia Virus protein VP39"/>
    <property type="match status" value="1"/>
</dbReference>
<name>A0A0F9XPS1_9ZZZZ</name>
<organism evidence="2">
    <name type="scientific">marine sediment metagenome</name>
    <dbReference type="NCBI Taxonomy" id="412755"/>
    <lineage>
        <taxon>unclassified sequences</taxon>
        <taxon>metagenomes</taxon>
        <taxon>ecological metagenomes</taxon>
    </lineage>
</organism>
<dbReference type="AlphaFoldDB" id="A0A0F9XPS1"/>
<comment type="caution">
    <text evidence="2">The sequence shown here is derived from an EMBL/GenBank/DDBJ whole genome shotgun (WGS) entry which is preliminary data.</text>
</comment>
<dbReference type="SUPFAM" id="SSF53335">
    <property type="entry name" value="S-adenosyl-L-methionine-dependent methyltransferases"/>
    <property type="match status" value="1"/>
</dbReference>
<dbReference type="Pfam" id="PF08241">
    <property type="entry name" value="Methyltransf_11"/>
    <property type="match status" value="1"/>
</dbReference>
<sequence length="257" mass="29295">MAIPGISRSISQDDLIRLLKVARVWLDSPPGQMLMDSERELMRTQLQRCFGQHLVQYGLSPDLLDVGRSVLRNHWQLDLLADRSAIPVEETQWPFAPQSLDVVVLHHGLDFCLSPRSVLREASQSVRAGGHLLIFGFNPWSSWGMNHIAGRGWFSEAGFVRPSRLVDWLELLGFAVEKRIDGCYRPPLASQRWLDRLEGLEDFGRRHQLSNGGFYFLMARRQVLGVTPKRERGRVFPALTLPPLVAGSRRAHKRNDK</sequence>